<dbReference type="InterPro" id="IPR000048">
    <property type="entry name" value="IQ_motif_EF-hand-BS"/>
</dbReference>
<sequence length="1176" mass="132995">MESNVELYEIRKLDGGVVFSHANDECETFSLPRLVQEDLHQLKQRLLSKGEGTIDVTTVQEAICKTEDGIRKKTEQLLQQLNNRVLTLPAVDVTRRDGTHDAISWKGGSQGVTDGRAQPAIVTLKKSRDLKRTDYNFDMQIIGPTPGQVARNNYQSKVILNPYNQKNRELMKDNYGIQLPLISERKPIQNQSINIQKGSTVESLAVLPHANRVDPQLLPPPITDNDAKKGILSLLERGLIPPAAELTLDPSPVHHTVAPLHDPVDKEKHKHVTGDTLAIFKVDAKSKVGESDDHGHQIPDPKSKARPLMHHEPRGQGHSSQIRKHSGGALRTPVSVKTVEMPLQPFPPPTTPASAPDFKEKNHRFAIQHGRVRDNTQEYQAFKQHYCLSWGSIVTMIKHIEKMLTNFAVPIAFINGDKLADLSLEFELEKPPSISDLLSVIVNSEDVTALIHRPGRRFVGPNGKNVAAAKIQATYRMYCQRREYLEYRKKKWAAGVIAISWVMHVKMSKVRRQLKQKRKELLEWFKEKQRHFSQNWDRIQSSKRVIIHIPSLGYSQNLRDSVIDLNNLQNVQMARICDIQDPNVDVIYVCPVMLNEDMTQYYCKLFSLKSAVDSGDVDNQRDMSERFKILTPDAVKSFPSHRMCLSTILKYSDQTLKRIKNLIRGREAYIVTGVPHDDDLYISNYLGVPVLCPEPEVSYLYTTKSGSKRIFASAKAAVPPSEYDVYSLPQMHECLAQLITENLEVNRWLFKLDDEFDGRGTAYLDVADHLSCYPWALKEALRYGEKWSKKWAQEAAYIKIHAEIPEVLANHAQPVNTNIYPTWEKFLEAFLAKGGIIEACPPSESVTALTVDMLIEPNGKTSLVCNGDQIHADSQFSCWGLSVPQSSVEPELLNDVCFRVGEACKTRGIIGYFSIDFVTFIHPKTLRQELWAIDLDILYSDTQAMYSLMTFTTGGRMHSGTHFFSIPLAKQEESKMRRKRIAQEEEVLGILQLWTFQDICIIINTLTHEKPLNDHISISSVLSDDQHDYFLVNADIPIIITTADDSFQPTSNTDRFAVMSTKLWHTNLSVVHYSVFFQMCRAHGIGYDVKEKQGSVFTLVDGYNRANLGMVTISDNLQAALANFARNLSVIHQEISAPNMQGNSNFKAAIEDIEMILGTTVLNAEEQDKEQNVVME</sequence>
<dbReference type="EMBL" id="JAODUP010000107">
    <property type="protein sequence ID" value="KAK2161969.1"/>
    <property type="molecule type" value="Genomic_DNA"/>
</dbReference>
<dbReference type="PANTHER" id="PTHR14465">
    <property type="entry name" value="IQ DOMAIN-CONTAINING PROTEIN H"/>
    <property type="match status" value="1"/>
</dbReference>
<feature type="region of interest" description="Disordered" evidence="1">
    <location>
        <begin position="287"/>
        <end position="328"/>
    </location>
</feature>
<dbReference type="Proteomes" id="UP001208570">
    <property type="component" value="Unassembled WGS sequence"/>
</dbReference>
<protein>
    <recommendedName>
        <fullName evidence="2">IQCH-like ATP-grasp domain-containing protein</fullName>
    </recommendedName>
</protein>
<dbReference type="PROSITE" id="PS50096">
    <property type="entry name" value="IQ"/>
    <property type="match status" value="1"/>
</dbReference>
<organism evidence="3 4">
    <name type="scientific">Paralvinella palmiformis</name>
    <dbReference type="NCBI Taxonomy" id="53620"/>
    <lineage>
        <taxon>Eukaryota</taxon>
        <taxon>Metazoa</taxon>
        <taxon>Spiralia</taxon>
        <taxon>Lophotrochozoa</taxon>
        <taxon>Annelida</taxon>
        <taxon>Polychaeta</taxon>
        <taxon>Sedentaria</taxon>
        <taxon>Canalipalpata</taxon>
        <taxon>Terebellida</taxon>
        <taxon>Terebelliformia</taxon>
        <taxon>Alvinellidae</taxon>
        <taxon>Paralvinella</taxon>
    </lineage>
</organism>
<evidence type="ECO:0000256" key="1">
    <source>
        <dbReference type="SAM" id="MobiDB-lite"/>
    </source>
</evidence>
<evidence type="ECO:0000313" key="3">
    <source>
        <dbReference type="EMBL" id="KAK2161969.1"/>
    </source>
</evidence>
<proteinExistence type="predicted"/>
<feature type="compositionally biased region" description="Basic and acidic residues" evidence="1">
    <location>
        <begin position="287"/>
        <end position="315"/>
    </location>
</feature>
<evidence type="ECO:0000313" key="4">
    <source>
        <dbReference type="Proteomes" id="UP001208570"/>
    </source>
</evidence>
<accession>A0AAD9JZK8</accession>
<dbReference type="SMART" id="SM00015">
    <property type="entry name" value="IQ"/>
    <property type="match status" value="1"/>
</dbReference>
<gene>
    <name evidence="3" type="ORF">LSH36_107g11038</name>
</gene>
<dbReference type="InterPro" id="IPR056855">
    <property type="entry name" value="ATP-grasp_IQCH"/>
</dbReference>
<dbReference type="Pfam" id="PF24923">
    <property type="entry name" value="ATP-grasp_IQCH"/>
    <property type="match status" value="1"/>
</dbReference>
<dbReference type="PANTHER" id="PTHR14465:SF0">
    <property type="entry name" value="IQ DOMAIN-CONTAINING PROTEIN H"/>
    <property type="match status" value="1"/>
</dbReference>
<feature type="domain" description="IQCH-like ATP-grasp" evidence="2">
    <location>
        <begin position="695"/>
        <end position="958"/>
    </location>
</feature>
<evidence type="ECO:0000259" key="2">
    <source>
        <dbReference type="Pfam" id="PF24923"/>
    </source>
</evidence>
<dbReference type="InterPro" id="IPR038752">
    <property type="entry name" value="IQCH"/>
</dbReference>
<dbReference type="CDD" id="cd23767">
    <property type="entry name" value="IQCD"/>
    <property type="match status" value="1"/>
</dbReference>
<keyword evidence="4" id="KW-1185">Reference proteome</keyword>
<name>A0AAD9JZK8_9ANNE</name>
<dbReference type="AlphaFoldDB" id="A0AAD9JZK8"/>
<comment type="caution">
    <text evidence="3">The sequence shown here is derived from an EMBL/GenBank/DDBJ whole genome shotgun (WGS) entry which is preliminary data.</text>
</comment>
<reference evidence="3" key="1">
    <citation type="journal article" date="2023" name="Mol. Biol. Evol.">
        <title>Third-Generation Sequencing Reveals the Adaptive Role of the Epigenome in Three Deep-Sea Polychaetes.</title>
        <authorList>
            <person name="Perez M."/>
            <person name="Aroh O."/>
            <person name="Sun Y."/>
            <person name="Lan Y."/>
            <person name="Juniper S.K."/>
            <person name="Young C.R."/>
            <person name="Angers B."/>
            <person name="Qian P.Y."/>
        </authorList>
    </citation>
    <scope>NUCLEOTIDE SEQUENCE</scope>
    <source>
        <strain evidence="3">P08H-3</strain>
    </source>
</reference>